<dbReference type="Pfam" id="PF04773">
    <property type="entry name" value="FecR"/>
    <property type="match status" value="1"/>
</dbReference>
<keyword evidence="1" id="KW-1133">Transmembrane helix</keyword>
<keyword evidence="1" id="KW-0472">Membrane</keyword>
<dbReference type="InterPro" id="IPR032508">
    <property type="entry name" value="FecR_C"/>
</dbReference>
<dbReference type="PIRSF" id="PIRSF018266">
    <property type="entry name" value="FecR"/>
    <property type="match status" value="1"/>
</dbReference>
<dbReference type="Pfam" id="PF16344">
    <property type="entry name" value="FecR_C"/>
    <property type="match status" value="1"/>
</dbReference>
<feature type="domain" description="Protein FecR C-terminal" evidence="3">
    <location>
        <begin position="257"/>
        <end position="325"/>
    </location>
</feature>
<dbReference type="Proteomes" id="UP000190961">
    <property type="component" value="Unassembled WGS sequence"/>
</dbReference>
<reference evidence="4 5" key="1">
    <citation type="submission" date="2017-02" db="EMBL/GenBank/DDBJ databases">
        <authorList>
            <person name="Peterson S.W."/>
        </authorList>
    </citation>
    <scope>NUCLEOTIDE SEQUENCE [LARGE SCALE GENOMIC DNA]</scope>
    <source>
        <strain evidence="4 5">DSM 25262</strain>
    </source>
</reference>
<evidence type="ECO:0000313" key="4">
    <source>
        <dbReference type="EMBL" id="SKC83227.1"/>
    </source>
</evidence>
<organism evidence="4 5">
    <name type="scientific">Ohtaekwangia koreensis</name>
    <dbReference type="NCBI Taxonomy" id="688867"/>
    <lineage>
        <taxon>Bacteria</taxon>
        <taxon>Pseudomonadati</taxon>
        <taxon>Bacteroidota</taxon>
        <taxon>Cytophagia</taxon>
        <taxon>Cytophagales</taxon>
        <taxon>Fulvivirgaceae</taxon>
        <taxon>Ohtaekwangia</taxon>
    </lineage>
</organism>
<dbReference type="PANTHER" id="PTHR30273">
    <property type="entry name" value="PERIPLASMIC SIGNAL SENSOR AND SIGMA FACTOR ACTIVATOR FECR-RELATED"/>
    <property type="match status" value="1"/>
</dbReference>
<protein>
    <submittedName>
        <fullName evidence="4">FecR family protein</fullName>
    </submittedName>
</protein>
<dbReference type="GO" id="GO:0016989">
    <property type="term" value="F:sigma factor antagonist activity"/>
    <property type="evidence" value="ECO:0007669"/>
    <property type="project" value="TreeGrafter"/>
</dbReference>
<feature type="domain" description="FecR protein" evidence="2">
    <location>
        <begin position="113"/>
        <end position="205"/>
    </location>
</feature>
<keyword evidence="1" id="KW-0812">Transmembrane</keyword>
<gene>
    <name evidence="4" type="ORF">SAMN05660236_4400</name>
</gene>
<sequence length="333" mass="38041">MDKFLQHRANEQERAEVIAFIRSSAPDDAVTEEIFTKSWEQIDAEEEELKSHPLHYNKVRENLAIPQSRGIQFATLYRIAASLLLLAVCIYTFVAHWQSILNIVDPVHYITQRASAGQRLEFNLPDGSHIVLNAGSKLTYPDRFRNGTREMTLQGEAFFKVVHDEEKPFLVHTGKLRTQVLGTSFNIHAYPEENTIRVSVLTGKVSVSVFQDTASVTPQQQHLLTVNQQVQYDRHTNSFSKEELISVEHTIEWTEGKLVLQKASFQEVASTLERWYNIHVEANQLEVEDCTFTSSFQEGTTLQDVLKMLSITNRITYKIEGNTVKLYAGKCSH</sequence>
<dbReference type="InterPro" id="IPR006860">
    <property type="entry name" value="FecR"/>
</dbReference>
<dbReference type="EMBL" id="FUZU01000003">
    <property type="protein sequence ID" value="SKC83227.1"/>
    <property type="molecule type" value="Genomic_DNA"/>
</dbReference>
<dbReference type="AlphaFoldDB" id="A0A1T5M4P6"/>
<name>A0A1T5M4P6_9BACT</name>
<accession>A0A1T5M4P6</accession>
<dbReference type="STRING" id="688867.SAMN05660236_4400"/>
<evidence type="ECO:0000313" key="5">
    <source>
        <dbReference type="Proteomes" id="UP000190961"/>
    </source>
</evidence>
<dbReference type="PANTHER" id="PTHR30273:SF2">
    <property type="entry name" value="PROTEIN FECR"/>
    <property type="match status" value="1"/>
</dbReference>
<evidence type="ECO:0000256" key="1">
    <source>
        <dbReference type="SAM" id="Phobius"/>
    </source>
</evidence>
<evidence type="ECO:0000259" key="2">
    <source>
        <dbReference type="Pfam" id="PF04773"/>
    </source>
</evidence>
<evidence type="ECO:0000259" key="3">
    <source>
        <dbReference type="Pfam" id="PF16344"/>
    </source>
</evidence>
<dbReference type="InterPro" id="IPR012373">
    <property type="entry name" value="Ferrdict_sens_TM"/>
</dbReference>
<proteinExistence type="predicted"/>
<dbReference type="Gene3D" id="2.60.120.1440">
    <property type="match status" value="1"/>
</dbReference>
<keyword evidence="5" id="KW-1185">Reference proteome</keyword>
<dbReference type="Gene3D" id="3.55.50.30">
    <property type="match status" value="1"/>
</dbReference>
<feature type="transmembrane region" description="Helical" evidence="1">
    <location>
        <begin position="76"/>
        <end position="97"/>
    </location>
</feature>